<accession>A0A4R6UAQ4</accession>
<feature type="domain" description="Sialidase" evidence="1">
    <location>
        <begin position="32"/>
        <end position="304"/>
    </location>
</feature>
<dbReference type="Gene3D" id="2.120.10.10">
    <property type="match status" value="1"/>
</dbReference>
<protein>
    <submittedName>
        <fullName evidence="2">Putative neuraminidase</fullName>
    </submittedName>
</protein>
<name>A0A4R6UAQ4_9BACI</name>
<evidence type="ECO:0000313" key="3">
    <source>
        <dbReference type="Proteomes" id="UP000295632"/>
    </source>
</evidence>
<dbReference type="EMBL" id="SNYJ01000001">
    <property type="protein sequence ID" value="TDQ42972.1"/>
    <property type="molecule type" value="Genomic_DNA"/>
</dbReference>
<dbReference type="AlphaFoldDB" id="A0A4R6UAQ4"/>
<dbReference type="InterPro" id="IPR011040">
    <property type="entry name" value="Sialidase"/>
</dbReference>
<proteinExistence type="predicted"/>
<sequence length="323" mass="36661">MMKINIQREWACSDTPLFASCHASTVWALPDGTILAAWFAGTREGHGDVGIWISRRTEEGWEPPERVAGEPGVPHWNPVFFQEDGELFLFYKVGQTIPGWDTRLIRSQDVGRTWSSPEKLEGANDLIGRGPVRNHPIRLNDGAWLAPASVETTTQWDAFTDRSEDKGHTWKESAHIKINHDEIKGRGIIQPTLWEDAAGVHMLLRSTDNYIYRSDSTDQGRSWSPAYRTELLNNNSGIDLAQLDDGTLFLVHNPVDRDSGKRTPLVVSRSTDDGGSWETLLTLEKQEGEYSYPSIVAQRQLLHVTYTWNRKRIAYWEVFCPTN</sequence>
<dbReference type="Pfam" id="PF13088">
    <property type="entry name" value="BNR_2"/>
    <property type="match status" value="1"/>
</dbReference>
<dbReference type="CDD" id="cd15482">
    <property type="entry name" value="Sialidase_non-viral"/>
    <property type="match status" value="1"/>
</dbReference>
<gene>
    <name evidence="2" type="ORF">EV213_101404</name>
</gene>
<dbReference type="InterPro" id="IPR036278">
    <property type="entry name" value="Sialidase_sf"/>
</dbReference>
<reference evidence="2 3" key="1">
    <citation type="submission" date="2019-03" db="EMBL/GenBank/DDBJ databases">
        <title>Genomic Encyclopedia of Type Strains, Phase IV (KMG-IV): sequencing the most valuable type-strain genomes for metagenomic binning, comparative biology and taxonomic classification.</title>
        <authorList>
            <person name="Goeker M."/>
        </authorList>
    </citation>
    <scope>NUCLEOTIDE SEQUENCE [LARGE SCALE GENOMIC DNA]</scope>
    <source>
        <strain evidence="2 3">DSM 28697</strain>
    </source>
</reference>
<dbReference type="SUPFAM" id="SSF50939">
    <property type="entry name" value="Sialidases"/>
    <property type="match status" value="1"/>
</dbReference>
<dbReference type="RefSeq" id="WP_243739949.1">
    <property type="nucleotide sequence ID" value="NZ_SNYJ01000001.1"/>
</dbReference>
<dbReference type="PANTHER" id="PTHR43752">
    <property type="entry name" value="BNR/ASP-BOX REPEAT FAMILY PROTEIN"/>
    <property type="match status" value="1"/>
</dbReference>
<evidence type="ECO:0000313" key="2">
    <source>
        <dbReference type="EMBL" id="TDQ42972.1"/>
    </source>
</evidence>
<dbReference type="Proteomes" id="UP000295632">
    <property type="component" value="Unassembled WGS sequence"/>
</dbReference>
<comment type="caution">
    <text evidence="2">The sequence shown here is derived from an EMBL/GenBank/DDBJ whole genome shotgun (WGS) entry which is preliminary data.</text>
</comment>
<evidence type="ECO:0000259" key="1">
    <source>
        <dbReference type="Pfam" id="PF13088"/>
    </source>
</evidence>
<dbReference type="PANTHER" id="PTHR43752:SF2">
    <property type="entry name" value="BNR_ASP-BOX REPEAT FAMILY PROTEIN"/>
    <property type="match status" value="1"/>
</dbReference>
<keyword evidence="3" id="KW-1185">Reference proteome</keyword>
<organism evidence="2 3">
    <name type="scientific">Aureibacillus halotolerans</name>
    <dbReference type="NCBI Taxonomy" id="1508390"/>
    <lineage>
        <taxon>Bacteria</taxon>
        <taxon>Bacillati</taxon>
        <taxon>Bacillota</taxon>
        <taxon>Bacilli</taxon>
        <taxon>Bacillales</taxon>
        <taxon>Bacillaceae</taxon>
        <taxon>Aureibacillus</taxon>
    </lineage>
</organism>